<dbReference type="InterPro" id="IPR012340">
    <property type="entry name" value="NA-bd_OB-fold"/>
</dbReference>
<organism evidence="5 6">
    <name type="scientific">Streptomyces hundungensis</name>
    <dbReference type="NCBI Taxonomy" id="1077946"/>
    <lineage>
        <taxon>Bacteria</taxon>
        <taxon>Bacillati</taxon>
        <taxon>Actinomycetota</taxon>
        <taxon>Actinomycetes</taxon>
        <taxon>Kitasatosporales</taxon>
        <taxon>Streptomycetaceae</taxon>
        <taxon>Streptomyces</taxon>
    </lineage>
</organism>
<comment type="similarity">
    <text evidence="1">Belongs to the bacterial ribosomal protein bS1 family.</text>
</comment>
<dbReference type="Gene3D" id="2.40.50.140">
    <property type="entry name" value="Nucleic acid-binding proteins"/>
    <property type="match status" value="2"/>
</dbReference>
<feature type="domain" description="S1 motif" evidence="4">
    <location>
        <begin position="342"/>
        <end position="411"/>
    </location>
</feature>
<evidence type="ECO:0000256" key="2">
    <source>
        <dbReference type="ARBA" id="ARBA00022980"/>
    </source>
</evidence>
<dbReference type="KEGG" id="shun:DWB77_02929"/>
<keyword evidence="6" id="KW-1185">Reference proteome</keyword>
<sequence>MLDDGGVLPYVYRVTKYDPADRDEHGHYTGAEDTVSDHGQVEGAYLRAIAAFAADTGIERLAVREPQLPAPCLNFGLEPPMDGFGLDGVFPTGPDGFHDGAEVSVDTALDLVRVMLRDGGAWCRLEVEDTFAVHVGWDQYMYIGSSRPCETAVVKARALGLFPERIEASPYDFEPEDEGPQRPADDEFWDHLRWSMQWGNSRVLEEQYAHNSARWHRLTPDTIDTVRAGLAPRARLGVWPDLSCDIDAVLATLPAEGHVECVWQDREGRMHSVGADEDEFPELSARLCDASAAMILPMYADDRVPLLAAVMPDSDGVVRARWEIDSTPSTRKWALLKTLQRGGIITGRVTRIADFWVTFVHIGGVEAMINIPELSWRPFNHPSEVVAVGQEISAEILDVDPIRERVSLSLKTLHEDPMPLLTGLIGQTVLGRVTKLVPFGVFVRIEEKENGFEGLVHNTELGDGHPDHPRLGVQVGDALPVKILDIDPARRRITLSHRQAISPGQDEPGA</sequence>
<dbReference type="AlphaFoldDB" id="A0A387HDR6"/>
<dbReference type="InterPro" id="IPR003029">
    <property type="entry name" value="S1_domain"/>
</dbReference>
<dbReference type="Pfam" id="PF00575">
    <property type="entry name" value="S1"/>
    <property type="match status" value="2"/>
</dbReference>
<evidence type="ECO:0000259" key="4">
    <source>
        <dbReference type="PROSITE" id="PS50126"/>
    </source>
</evidence>
<gene>
    <name evidence="5" type="primary">rpsA_3</name>
    <name evidence="5" type="ORF">DWB77_02929</name>
</gene>
<evidence type="ECO:0000256" key="3">
    <source>
        <dbReference type="ARBA" id="ARBA00023274"/>
    </source>
</evidence>
<dbReference type="PANTHER" id="PTHR10724:SF7">
    <property type="entry name" value="SMALL RIBOSOMAL SUBUNIT PROTEIN BS1C"/>
    <property type="match status" value="1"/>
</dbReference>
<dbReference type="InterPro" id="IPR050437">
    <property type="entry name" value="Ribos_protein_bS1-like"/>
</dbReference>
<reference evidence="5 6" key="1">
    <citation type="submission" date="2018-10" db="EMBL/GenBank/DDBJ databases">
        <title>Relationship between Morphology and Antimicrobial Activity in Streptomyces.</title>
        <authorList>
            <person name="Kang H.J."/>
            <person name="Kim S.B."/>
        </authorList>
    </citation>
    <scope>NUCLEOTIDE SEQUENCE [LARGE SCALE GENOMIC DNA]</scope>
    <source>
        <strain evidence="5 6">BH38</strain>
    </source>
</reference>
<dbReference type="GO" id="GO:0003735">
    <property type="term" value="F:structural constituent of ribosome"/>
    <property type="evidence" value="ECO:0007669"/>
    <property type="project" value="TreeGrafter"/>
</dbReference>
<dbReference type="EMBL" id="CP032698">
    <property type="protein sequence ID" value="AYG80791.1"/>
    <property type="molecule type" value="Genomic_DNA"/>
</dbReference>
<name>A0A387HDR6_9ACTN</name>
<dbReference type="SMART" id="SM00316">
    <property type="entry name" value="S1"/>
    <property type="match status" value="2"/>
</dbReference>
<dbReference type="GO" id="GO:0006412">
    <property type="term" value="P:translation"/>
    <property type="evidence" value="ECO:0007669"/>
    <property type="project" value="TreeGrafter"/>
</dbReference>
<proteinExistence type="inferred from homology"/>
<evidence type="ECO:0000256" key="1">
    <source>
        <dbReference type="ARBA" id="ARBA00006767"/>
    </source>
</evidence>
<dbReference type="SUPFAM" id="SSF50249">
    <property type="entry name" value="Nucleic acid-binding proteins"/>
    <property type="match status" value="2"/>
</dbReference>
<evidence type="ECO:0000313" key="6">
    <source>
        <dbReference type="Proteomes" id="UP000271554"/>
    </source>
</evidence>
<dbReference type="PROSITE" id="PS50126">
    <property type="entry name" value="S1"/>
    <property type="match status" value="2"/>
</dbReference>
<protein>
    <submittedName>
        <fullName evidence="5">30S ribosomal protein S1</fullName>
    </submittedName>
</protein>
<keyword evidence="3" id="KW-0687">Ribonucleoprotein</keyword>
<keyword evidence="2 5" id="KW-0689">Ribosomal protein</keyword>
<feature type="domain" description="S1 motif" evidence="4">
    <location>
        <begin position="426"/>
        <end position="498"/>
    </location>
</feature>
<dbReference type="GO" id="GO:0003729">
    <property type="term" value="F:mRNA binding"/>
    <property type="evidence" value="ECO:0007669"/>
    <property type="project" value="TreeGrafter"/>
</dbReference>
<dbReference type="Proteomes" id="UP000271554">
    <property type="component" value="Chromosome"/>
</dbReference>
<evidence type="ECO:0000313" key="5">
    <source>
        <dbReference type="EMBL" id="AYG80791.1"/>
    </source>
</evidence>
<dbReference type="RefSeq" id="WP_246033529.1">
    <property type="nucleotide sequence ID" value="NZ_CP032698.1"/>
</dbReference>
<accession>A0A387HDR6</accession>
<dbReference type="PANTHER" id="PTHR10724">
    <property type="entry name" value="30S RIBOSOMAL PROTEIN S1"/>
    <property type="match status" value="1"/>
</dbReference>
<dbReference type="GO" id="GO:0022627">
    <property type="term" value="C:cytosolic small ribosomal subunit"/>
    <property type="evidence" value="ECO:0007669"/>
    <property type="project" value="TreeGrafter"/>
</dbReference>